<dbReference type="GO" id="GO:0030145">
    <property type="term" value="F:manganese ion binding"/>
    <property type="evidence" value="ECO:0007669"/>
    <property type="project" value="TreeGrafter"/>
</dbReference>
<evidence type="ECO:0000259" key="1">
    <source>
        <dbReference type="Pfam" id="PF01676"/>
    </source>
</evidence>
<reference evidence="2 3" key="1">
    <citation type="submission" date="2018-12" db="EMBL/GenBank/DDBJ databases">
        <authorList>
            <consortium name="Pathogen Informatics"/>
        </authorList>
    </citation>
    <scope>NUCLEOTIDE SEQUENCE [LARGE SCALE GENOMIC DNA]</scope>
    <source>
        <strain evidence="2 3">NCTC5773</strain>
    </source>
</reference>
<dbReference type="InterPro" id="IPR005995">
    <property type="entry name" value="Pgm_bpd_ind"/>
</dbReference>
<dbReference type="SUPFAM" id="SSF53649">
    <property type="entry name" value="Alkaline phosphatase-like"/>
    <property type="match status" value="1"/>
</dbReference>
<dbReference type="InterPro" id="IPR006124">
    <property type="entry name" value="Metalloenzyme"/>
</dbReference>
<dbReference type="InterPro" id="IPR017850">
    <property type="entry name" value="Alkaline_phosphatase_core_sf"/>
</dbReference>
<dbReference type="EC" id="5.4.2.1" evidence="2"/>
<evidence type="ECO:0000313" key="2">
    <source>
        <dbReference type="EMBL" id="VEA00220.1"/>
    </source>
</evidence>
<protein>
    <submittedName>
        <fullName evidence="2">Phosphoglyceromutase</fullName>
        <ecNumber evidence="2">5.4.2.1</ecNumber>
    </submittedName>
</protein>
<organism evidence="2 3">
    <name type="scientific">Salmonella enterica subsp. salamae</name>
    <dbReference type="NCBI Taxonomy" id="59202"/>
    <lineage>
        <taxon>Bacteria</taxon>
        <taxon>Pseudomonadati</taxon>
        <taxon>Pseudomonadota</taxon>
        <taxon>Gammaproteobacteria</taxon>
        <taxon>Enterobacterales</taxon>
        <taxon>Enterobacteriaceae</taxon>
        <taxon>Salmonella</taxon>
    </lineage>
</organism>
<dbReference type="Pfam" id="PF01676">
    <property type="entry name" value="Metalloenzyme"/>
    <property type="match status" value="1"/>
</dbReference>
<keyword evidence="2" id="KW-0413">Isomerase</keyword>
<dbReference type="AlphaFoldDB" id="A0A6D2G3F1"/>
<name>A0A6D2G3F1_SALER</name>
<dbReference type="GO" id="GO:0004619">
    <property type="term" value="F:phosphoglycerate mutase activity"/>
    <property type="evidence" value="ECO:0007669"/>
    <property type="project" value="InterPro"/>
</dbReference>
<dbReference type="Gene3D" id="3.40.720.10">
    <property type="entry name" value="Alkaline Phosphatase, subunit A"/>
    <property type="match status" value="1"/>
</dbReference>
<dbReference type="GO" id="GO:0005829">
    <property type="term" value="C:cytosol"/>
    <property type="evidence" value="ECO:0007669"/>
    <property type="project" value="TreeGrafter"/>
</dbReference>
<evidence type="ECO:0000313" key="3">
    <source>
        <dbReference type="Proteomes" id="UP000267858"/>
    </source>
</evidence>
<proteinExistence type="predicted"/>
<feature type="domain" description="Metalloenzyme" evidence="1">
    <location>
        <begin position="6"/>
        <end position="71"/>
    </location>
</feature>
<dbReference type="PANTHER" id="PTHR31637">
    <property type="entry name" value="2,3-BISPHOSPHOGLYCERATE-INDEPENDENT PHOSPHOGLYCERATE MUTASE"/>
    <property type="match status" value="1"/>
</dbReference>
<dbReference type="Proteomes" id="UP000267858">
    <property type="component" value="Chromosome"/>
</dbReference>
<dbReference type="PANTHER" id="PTHR31637:SF0">
    <property type="entry name" value="2,3-BISPHOSPHOGLYCERATE-INDEPENDENT PHOSPHOGLYCERATE MUTASE"/>
    <property type="match status" value="1"/>
</dbReference>
<gene>
    <name evidence="2" type="primary">pmgI_3</name>
    <name evidence="2" type="ORF">NCTC5773_00171</name>
</gene>
<accession>A0A6D2G3F1</accession>
<sequence length="88" mass="9720">MSVSKKPMVLVILDGYGYREEQQDNAILNAKTPVMDALWAKRPHTLIDASGLEVGLPDRQMGNSEVGHVNLGAGRIVYQDLTRLDVEN</sequence>
<dbReference type="GO" id="GO:0006007">
    <property type="term" value="P:glucose catabolic process"/>
    <property type="evidence" value="ECO:0007669"/>
    <property type="project" value="InterPro"/>
</dbReference>
<dbReference type="EMBL" id="LR134141">
    <property type="protein sequence ID" value="VEA00220.1"/>
    <property type="molecule type" value="Genomic_DNA"/>
</dbReference>